<dbReference type="SMART" id="SM00220">
    <property type="entry name" value="S_TKc"/>
    <property type="match status" value="1"/>
</dbReference>
<dbReference type="OrthoDB" id="283111at2759"/>
<dbReference type="GO" id="GO:0005634">
    <property type="term" value="C:nucleus"/>
    <property type="evidence" value="ECO:0007669"/>
    <property type="project" value="TreeGrafter"/>
</dbReference>
<dbReference type="Gene3D" id="3.30.200.20">
    <property type="entry name" value="Phosphorylase Kinase, domain 1"/>
    <property type="match status" value="1"/>
</dbReference>
<keyword evidence="4 9" id="KW-0418">Kinase</keyword>
<keyword evidence="5 6" id="KW-0067">ATP-binding</keyword>
<evidence type="ECO:0000256" key="1">
    <source>
        <dbReference type="ARBA" id="ARBA00022527"/>
    </source>
</evidence>
<dbReference type="InterPro" id="IPR011009">
    <property type="entry name" value="Kinase-like_dom_sf"/>
</dbReference>
<dbReference type="STRING" id="78915.A0A4V1IW52"/>
<dbReference type="InterPro" id="IPR000719">
    <property type="entry name" value="Prot_kinase_dom"/>
</dbReference>
<comment type="similarity">
    <text evidence="7">Belongs to the protein kinase superfamily.</text>
</comment>
<protein>
    <submittedName>
        <fullName evidence="9">Kinase-like domain-containing protein</fullName>
    </submittedName>
</protein>
<proteinExistence type="inferred from homology"/>
<dbReference type="PROSITE" id="PS00107">
    <property type="entry name" value="PROTEIN_KINASE_ATP"/>
    <property type="match status" value="1"/>
</dbReference>
<dbReference type="InterPro" id="IPR051175">
    <property type="entry name" value="CLK_kinases"/>
</dbReference>
<keyword evidence="1 7" id="KW-0723">Serine/threonine-protein kinase</keyword>
<evidence type="ECO:0000256" key="2">
    <source>
        <dbReference type="ARBA" id="ARBA00022679"/>
    </source>
</evidence>
<dbReference type="GO" id="GO:0004674">
    <property type="term" value="F:protein serine/threonine kinase activity"/>
    <property type="evidence" value="ECO:0007669"/>
    <property type="project" value="UniProtKB-KW"/>
</dbReference>
<dbReference type="PROSITE" id="PS00108">
    <property type="entry name" value="PROTEIN_KINASE_ST"/>
    <property type="match status" value="1"/>
</dbReference>
<evidence type="ECO:0000259" key="8">
    <source>
        <dbReference type="PROSITE" id="PS50011"/>
    </source>
</evidence>
<dbReference type="GO" id="GO:0005524">
    <property type="term" value="F:ATP binding"/>
    <property type="evidence" value="ECO:0007669"/>
    <property type="project" value="UniProtKB-UniRule"/>
</dbReference>
<dbReference type="PANTHER" id="PTHR45646:SF11">
    <property type="entry name" value="SERINE_THREONINE-PROTEIN KINASE DOA"/>
    <property type="match status" value="1"/>
</dbReference>
<dbReference type="Gene3D" id="1.10.510.10">
    <property type="entry name" value="Transferase(Phosphotransferase) domain 1"/>
    <property type="match status" value="1"/>
</dbReference>
<dbReference type="AlphaFoldDB" id="A0A4V1IW52"/>
<name>A0A4V1IW52_9FUNG</name>
<evidence type="ECO:0000256" key="3">
    <source>
        <dbReference type="ARBA" id="ARBA00022741"/>
    </source>
</evidence>
<keyword evidence="10" id="KW-1185">Reference proteome</keyword>
<evidence type="ECO:0000256" key="6">
    <source>
        <dbReference type="PROSITE-ProRule" id="PRU10141"/>
    </source>
</evidence>
<dbReference type="PANTHER" id="PTHR45646">
    <property type="entry name" value="SERINE/THREONINE-PROTEIN KINASE DOA-RELATED"/>
    <property type="match status" value="1"/>
</dbReference>
<evidence type="ECO:0000313" key="9">
    <source>
        <dbReference type="EMBL" id="RKP06349.1"/>
    </source>
</evidence>
<dbReference type="EMBL" id="KZ992902">
    <property type="protein sequence ID" value="RKP06349.1"/>
    <property type="molecule type" value="Genomic_DNA"/>
</dbReference>
<evidence type="ECO:0000256" key="5">
    <source>
        <dbReference type="ARBA" id="ARBA00022840"/>
    </source>
</evidence>
<dbReference type="GO" id="GO:0043484">
    <property type="term" value="P:regulation of RNA splicing"/>
    <property type="evidence" value="ECO:0007669"/>
    <property type="project" value="TreeGrafter"/>
</dbReference>
<feature type="domain" description="Protein kinase" evidence="8">
    <location>
        <begin position="95"/>
        <end position="399"/>
    </location>
</feature>
<feature type="binding site" evidence="6">
    <location>
        <position position="124"/>
    </location>
    <ligand>
        <name>ATP</name>
        <dbReference type="ChEBI" id="CHEBI:30616"/>
    </ligand>
</feature>
<dbReference type="CDD" id="cd14134">
    <property type="entry name" value="PKc_CLK"/>
    <property type="match status" value="1"/>
</dbReference>
<gene>
    <name evidence="9" type="ORF">THASP1DRAFT_18606</name>
</gene>
<dbReference type="PROSITE" id="PS50011">
    <property type="entry name" value="PROTEIN_KINASE_DOM"/>
    <property type="match status" value="1"/>
</dbReference>
<evidence type="ECO:0000256" key="4">
    <source>
        <dbReference type="ARBA" id="ARBA00022777"/>
    </source>
</evidence>
<keyword evidence="3 6" id="KW-0547">Nucleotide-binding</keyword>
<dbReference type="Pfam" id="PF00069">
    <property type="entry name" value="Pkinase"/>
    <property type="match status" value="1"/>
</dbReference>
<keyword evidence="2" id="KW-0808">Transferase</keyword>
<dbReference type="Proteomes" id="UP000271241">
    <property type="component" value="Unassembled WGS sequence"/>
</dbReference>
<organism evidence="9 10">
    <name type="scientific">Thamnocephalis sphaerospora</name>
    <dbReference type="NCBI Taxonomy" id="78915"/>
    <lineage>
        <taxon>Eukaryota</taxon>
        <taxon>Fungi</taxon>
        <taxon>Fungi incertae sedis</taxon>
        <taxon>Zoopagomycota</taxon>
        <taxon>Zoopagomycotina</taxon>
        <taxon>Zoopagomycetes</taxon>
        <taxon>Zoopagales</taxon>
        <taxon>Sigmoideomycetaceae</taxon>
        <taxon>Thamnocephalis</taxon>
    </lineage>
</organism>
<dbReference type="InterPro" id="IPR017441">
    <property type="entry name" value="Protein_kinase_ATP_BS"/>
</dbReference>
<dbReference type="SUPFAM" id="SSF56112">
    <property type="entry name" value="Protein kinase-like (PK-like)"/>
    <property type="match status" value="1"/>
</dbReference>
<evidence type="ECO:0000256" key="7">
    <source>
        <dbReference type="RuleBase" id="RU000304"/>
    </source>
</evidence>
<reference evidence="10" key="1">
    <citation type="journal article" date="2018" name="Nat. Microbiol.">
        <title>Leveraging single-cell genomics to expand the fungal tree of life.</title>
        <authorList>
            <person name="Ahrendt S.R."/>
            <person name="Quandt C.A."/>
            <person name="Ciobanu D."/>
            <person name="Clum A."/>
            <person name="Salamov A."/>
            <person name="Andreopoulos B."/>
            <person name="Cheng J.F."/>
            <person name="Woyke T."/>
            <person name="Pelin A."/>
            <person name="Henrissat B."/>
            <person name="Reynolds N.K."/>
            <person name="Benny G.L."/>
            <person name="Smith M.E."/>
            <person name="James T.Y."/>
            <person name="Grigoriev I.V."/>
        </authorList>
    </citation>
    <scope>NUCLEOTIDE SEQUENCE [LARGE SCALE GENOMIC DNA]</scope>
    <source>
        <strain evidence="10">RSA 1356</strain>
    </source>
</reference>
<accession>A0A4V1IW52</accession>
<dbReference type="InterPro" id="IPR008271">
    <property type="entry name" value="Ser/Thr_kinase_AS"/>
</dbReference>
<sequence length="456" mass="50586">MLPTVVSHAAYPVGTTTTAPLATAALAKLPQQPLQPSAPSAASGNNVPTTSNANAAAAAAVPLPPCDDKEGHYIVTPNESLTQRCKCGHEGCSRVKIMRLLGQGTFGKVAHCWDRQTRRYCAVKIIRAVQKYRDASRIEIRVLRELQRWDPENQYRCIHLRECFDYRNHICMVFDLLGQSVFDFMKSNHFAPFPAEHIQQLAQQLITSVAFLHRIGLVHTDLKPENILLVNDAAHTTEIRLIDFGSATFEKEYHSAVVCTRHYRAPEIILGCGWSYPCDMWSIGCILVELFTGEALFQTHDNLEHLAMMEAAIGPMPSSLIQRANHAGREFFRHGRLAYPASATTRASRKYVAAMRRLENIVVPNCPFNIYLLDLVQRMLIYDPAERITAEEALRQPFFQLRLPAATNTLAASLSSVDPSALAGAMRGRTNYGVLPPAAHPPAFVSKASMHGQAYG</sequence>
<evidence type="ECO:0000313" key="10">
    <source>
        <dbReference type="Proteomes" id="UP000271241"/>
    </source>
</evidence>